<keyword evidence="1" id="KW-0472">Membrane</keyword>
<evidence type="ECO:0000256" key="1">
    <source>
        <dbReference type="SAM" id="Phobius"/>
    </source>
</evidence>
<reference evidence="2 3" key="1">
    <citation type="submission" date="2023-08" db="EMBL/GenBank/DDBJ databases">
        <title>Implementing the SeqCode for naming new Mesorhizobium species isolated from Vachellia karroo root nodules.</title>
        <authorList>
            <person name="Van Lill M."/>
        </authorList>
    </citation>
    <scope>NUCLEOTIDE SEQUENCE [LARGE SCALE GENOMIC DNA]</scope>
    <source>
        <strain evidence="2 3">VK4B</strain>
    </source>
</reference>
<protein>
    <submittedName>
        <fullName evidence="2">Uncharacterized protein</fullName>
    </submittedName>
</protein>
<feature type="transmembrane region" description="Helical" evidence="1">
    <location>
        <begin position="101"/>
        <end position="119"/>
    </location>
</feature>
<keyword evidence="3" id="KW-1185">Reference proteome</keyword>
<sequence length="125" mass="13492">MGILGKGGLLLLSMGGCSGILMYLSLERPAGWAYIRNFARLRQGHVDALVLGGIFLATEATGVVDPYASLVLLITGFYTVISTGAMGWWPDFPQRYKVAGVGDFAALSTFAFAWVWVTVRVLTGW</sequence>
<feature type="transmembrane region" description="Helical" evidence="1">
    <location>
        <begin position="6"/>
        <end position="26"/>
    </location>
</feature>
<keyword evidence="1" id="KW-0812">Transmembrane</keyword>
<organism evidence="2 3">
    <name type="scientific">Mesorhizobium abyssinicae</name>
    <dbReference type="NCBI Taxonomy" id="1209958"/>
    <lineage>
        <taxon>Bacteria</taxon>
        <taxon>Pseudomonadati</taxon>
        <taxon>Pseudomonadota</taxon>
        <taxon>Alphaproteobacteria</taxon>
        <taxon>Hyphomicrobiales</taxon>
        <taxon>Phyllobacteriaceae</taxon>
        <taxon>Mesorhizobium</taxon>
    </lineage>
</organism>
<comment type="caution">
    <text evidence="2">The sequence shown here is derived from an EMBL/GenBank/DDBJ whole genome shotgun (WGS) entry which is preliminary data.</text>
</comment>
<dbReference type="EMBL" id="JAVIIP010000009">
    <property type="protein sequence ID" value="MDX8539547.1"/>
    <property type="molecule type" value="Genomic_DNA"/>
</dbReference>
<feature type="transmembrane region" description="Helical" evidence="1">
    <location>
        <begin position="70"/>
        <end position="89"/>
    </location>
</feature>
<dbReference type="PROSITE" id="PS51257">
    <property type="entry name" value="PROKAR_LIPOPROTEIN"/>
    <property type="match status" value="1"/>
</dbReference>
<dbReference type="RefSeq" id="WP_135858312.1">
    <property type="nucleotide sequence ID" value="NZ_JARAKC010000001.1"/>
</dbReference>
<evidence type="ECO:0000313" key="3">
    <source>
        <dbReference type="Proteomes" id="UP001276564"/>
    </source>
</evidence>
<keyword evidence="1" id="KW-1133">Transmembrane helix</keyword>
<accession>A0ABU5AQG2</accession>
<proteinExistence type="predicted"/>
<dbReference type="Proteomes" id="UP001276564">
    <property type="component" value="Unassembled WGS sequence"/>
</dbReference>
<evidence type="ECO:0000313" key="2">
    <source>
        <dbReference type="EMBL" id="MDX8539547.1"/>
    </source>
</evidence>
<gene>
    <name evidence="2" type="ORF">RFM23_18165</name>
</gene>
<name>A0ABU5AQG2_9HYPH</name>